<evidence type="ECO:0000313" key="4">
    <source>
        <dbReference type="Proteomes" id="UP001215598"/>
    </source>
</evidence>
<dbReference type="PANTHER" id="PTHR40465:SF1">
    <property type="entry name" value="DUF6534 DOMAIN-CONTAINING PROTEIN"/>
    <property type="match status" value="1"/>
</dbReference>
<keyword evidence="1" id="KW-0472">Membrane</keyword>
<feature type="transmembrane region" description="Helical" evidence="1">
    <location>
        <begin position="143"/>
        <end position="162"/>
    </location>
</feature>
<dbReference type="AlphaFoldDB" id="A0AAD7N4M1"/>
<organism evidence="3 4">
    <name type="scientific">Mycena metata</name>
    <dbReference type="NCBI Taxonomy" id="1033252"/>
    <lineage>
        <taxon>Eukaryota</taxon>
        <taxon>Fungi</taxon>
        <taxon>Dikarya</taxon>
        <taxon>Basidiomycota</taxon>
        <taxon>Agaricomycotina</taxon>
        <taxon>Agaricomycetes</taxon>
        <taxon>Agaricomycetidae</taxon>
        <taxon>Agaricales</taxon>
        <taxon>Marasmiineae</taxon>
        <taxon>Mycenaceae</taxon>
        <taxon>Mycena</taxon>
    </lineage>
</organism>
<dbReference type="Proteomes" id="UP001215598">
    <property type="component" value="Unassembled WGS sequence"/>
</dbReference>
<keyword evidence="1" id="KW-0812">Transmembrane</keyword>
<feature type="transmembrane region" description="Helical" evidence="1">
    <location>
        <begin position="217"/>
        <end position="241"/>
    </location>
</feature>
<keyword evidence="4" id="KW-1185">Reference proteome</keyword>
<protein>
    <recommendedName>
        <fullName evidence="2">DUF6534 domain-containing protein</fullName>
    </recommendedName>
</protein>
<name>A0AAD7N4M1_9AGAR</name>
<evidence type="ECO:0000256" key="1">
    <source>
        <dbReference type="SAM" id="Phobius"/>
    </source>
</evidence>
<reference evidence="3" key="1">
    <citation type="submission" date="2023-03" db="EMBL/GenBank/DDBJ databases">
        <title>Massive genome expansion in bonnet fungi (Mycena s.s.) driven by repeated elements and novel gene families across ecological guilds.</title>
        <authorList>
            <consortium name="Lawrence Berkeley National Laboratory"/>
            <person name="Harder C.B."/>
            <person name="Miyauchi S."/>
            <person name="Viragh M."/>
            <person name="Kuo A."/>
            <person name="Thoen E."/>
            <person name="Andreopoulos B."/>
            <person name="Lu D."/>
            <person name="Skrede I."/>
            <person name="Drula E."/>
            <person name="Henrissat B."/>
            <person name="Morin E."/>
            <person name="Kohler A."/>
            <person name="Barry K."/>
            <person name="LaButti K."/>
            <person name="Morin E."/>
            <person name="Salamov A."/>
            <person name="Lipzen A."/>
            <person name="Mereny Z."/>
            <person name="Hegedus B."/>
            <person name="Baldrian P."/>
            <person name="Stursova M."/>
            <person name="Weitz H."/>
            <person name="Taylor A."/>
            <person name="Grigoriev I.V."/>
            <person name="Nagy L.G."/>
            <person name="Martin F."/>
            <person name="Kauserud H."/>
        </authorList>
    </citation>
    <scope>NUCLEOTIDE SEQUENCE</scope>
    <source>
        <strain evidence="3">CBHHK182m</strain>
    </source>
</reference>
<sequence>MLDYSHPAHKRDRITVVAASIAEVRMTDTTAPMCFINQPCLSRLSPPPTSLMPTIPPADAAPISFNLNTTFGALEIGILVALFLSGMVTVQVLSYYRRYWSDSWVLKCVVSIAWILDLGHSVAICHTLYTVTVTQFGQPESLLIPPLSLDTAILLSGFIGPLEQGWFTYRLYRLTKRVPLPLLCMSLALARFVGIIGLSTIALHAYPITEYNERAGWLIEAIVIVSAALDTILVSALCYYLSSWRLDKSRVLHKLVNQIMTWTVETGVMTIFGALGLLISFLTMKDNYVYVGFFVVVPKLFANSLLLSVNAREQYSNVIRSNPASLPVRTRNASMRVEMEMARLPSSPTASEGLDILGIRSPAQSDFYPDKDRETFVQAESPGFTYDDIARAY</sequence>
<proteinExistence type="predicted"/>
<dbReference type="PANTHER" id="PTHR40465">
    <property type="entry name" value="CHROMOSOME 1, WHOLE GENOME SHOTGUN SEQUENCE"/>
    <property type="match status" value="1"/>
</dbReference>
<evidence type="ECO:0000313" key="3">
    <source>
        <dbReference type="EMBL" id="KAJ7745367.1"/>
    </source>
</evidence>
<comment type="caution">
    <text evidence="3">The sequence shown here is derived from an EMBL/GenBank/DDBJ whole genome shotgun (WGS) entry which is preliminary data.</text>
</comment>
<feature type="transmembrane region" description="Helical" evidence="1">
    <location>
        <begin position="262"/>
        <end position="282"/>
    </location>
</feature>
<dbReference type="InterPro" id="IPR045339">
    <property type="entry name" value="DUF6534"/>
</dbReference>
<gene>
    <name evidence="3" type="ORF">B0H16DRAFT_1558616</name>
</gene>
<keyword evidence="1" id="KW-1133">Transmembrane helix</keyword>
<feature type="transmembrane region" description="Helical" evidence="1">
    <location>
        <begin position="76"/>
        <end position="96"/>
    </location>
</feature>
<dbReference type="EMBL" id="JARKIB010000083">
    <property type="protein sequence ID" value="KAJ7745367.1"/>
    <property type="molecule type" value="Genomic_DNA"/>
</dbReference>
<dbReference type="Pfam" id="PF20152">
    <property type="entry name" value="DUF6534"/>
    <property type="match status" value="1"/>
</dbReference>
<feature type="transmembrane region" description="Helical" evidence="1">
    <location>
        <begin position="108"/>
        <end position="131"/>
    </location>
</feature>
<feature type="transmembrane region" description="Helical" evidence="1">
    <location>
        <begin position="288"/>
        <end position="311"/>
    </location>
</feature>
<evidence type="ECO:0000259" key="2">
    <source>
        <dbReference type="Pfam" id="PF20152"/>
    </source>
</evidence>
<accession>A0AAD7N4M1</accession>
<feature type="transmembrane region" description="Helical" evidence="1">
    <location>
        <begin position="182"/>
        <end position="205"/>
    </location>
</feature>
<feature type="domain" description="DUF6534" evidence="2">
    <location>
        <begin position="226"/>
        <end position="313"/>
    </location>
</feature>